<gene>
    <name evidence="3" type="primary">moaR1</name>
    <name evidence="3" type="ORF">RIdsm_01433</name>
    <name evidence="2" type="ORF">XM52_07510</name>
</gene>
<dbReference type="SUPFAM" id="SSF52540">
    <property type="entry name" value="P-loop containing nucleoside triphosphate hydrolases"/>
    <property type="match status" value="1"/>
</dbReference>
<dbReference type="Proteomes" id="UP000051401">
    <property type="component" value="Unassembled WGS sequence"/>
</dbReference>
<dbReference type="InterPro" id="IPR016032">
    <property type="entry name" value="Sig_transdc_resp-reg_C-effctor"/>
</dbReference>
<evidence type="ECO:0000313" key="3">
    <source>
        <dbReference type="EMBL" id="QEW25646.1"/>
    </source>
</evidence>
<dbReference type="Gene3D" id="1.25.40.10">
    <property type="entry name" value="Tetratricopeptide repeat domain"/>
    <property type="match status" value="3"/>
</dbReference>
<dbReference type="SUPFAM" id="SSF46894">
    <property type="entry name" value="C-terminal effector domain of the bipartite response regulators"/>
    <property type="match status" value="1"/>
</dbReference>
<evidence type="ECO:0000313" key="5">
    <source>
        <dbReference type="Proteomes" id="UP000325785"/>
    </source>
</evidence>
<dbReference type="Pfam" id="PF03704">
    <property type="entry name" value="BTAD"/>
    <property type="match status" value="1"/>
</dbReference>
<dbReference type="PATRIC" id="fig|540747.5.peg.3870"/>
<dbReference type="InterPro" id="IPR036388">
    <property type="entry name" value="WH-like_DNA-bd_sf"/>
</dbReference>
<dbReference type="SMART" id="SM01043">
    <property type="entry name" value="BTAD"/>
    <property type="match status" value="1"/>
</dbReference>
<dbReference type="Gene3D" id="1.10.10.10">
    <property type="entry name" value="Winged helix-like DNA-binding domain superfamily/Winged helix DNA-binding domain"/>
    <property type="match status" value="1"/>
</dbReference>
<dbReference type="InterPro" id="IPR051677">
    <property type="entry name" value="AfsR-DnrI-RedD_regulator"/>
</dbReference>
<dbReference type="GO" id="GO:0003677">
    <property type="term" value="F:DNA binding"/>
    <property type="evidence" value="ECO:0007669"/>
    <property type="project" value="InterPro"/>
</dbReference>
<dbReference type="InterPro" id="IPR027417">
    <property type="entry name" value="P-loop_NTPase"/>
</dbReference>
<dbReference type="Pfam" id="PF13191">
    <property type="entry name" value="AAA_16"/>
    <property type="match status" value="1"/>
</dbReference>
<sequence length="1186" mass="127334">MGLRLECLGGFAMTQDGERVALSPRKPRMLAGLLAVARRRTMSRQRLAALLWEDSDGEQARVSLRQALAQIRRAAGDGWIEAEGDDLRLGPGVATDLDAFHDALARNDPAEAVRLYRGPFLEGLEANTSDLAQALAEHRARLATLVTDALSQELERMGDSPDAAALAHRLLGHDPLNEAAHRRLMKLDAARGMRGAVRSRFNDLEAALRRNLGTAPAPETRALYDRLRRGGGVASQAPGPEAMDAAGGAHTPDTTLLLLCMEADGTPDFDLLRETACANGAVELEARPGEVAFVFTGRPLHDVANTALKLAADAGPNLSFGLTAPETADPATSRAFLQARRVAAMAEPGDILVVADLAPRLGLAVEIGQRAVSLQRGATRKRPDLPIIGRDTELAQIKAATSAAQIAGSGLTIHLSGEAGIGKSRLAAEIARSGRQSGMRIAVAGFDAFSPGSRHLAQRIMAALPELPRPEELPSIDRAVWSWLCDAEIGNEVELRLSALSPESQQARIVDVLAAALTRAAQPSGLLIVIEDCHWRPMGAGDFILELVKKLQNSPAVVLLTERPGPRSLDRRLAVRGLSALVRVTLPPLPEAVARDLVRAVAPGNNAPEAAIERAAGHPLFLIRLLEANWTDGALPTSVAELVQEQVERLPEAERGGLRQAAILGASFDPADAAAIFPETARLRPSGDLLHETEAGLAFGHDLVHLAIYEAIPEDTRQDWHARAAAYFRGGDPLRWADHALRAADDADAGHAAVAAANAMVTARRFSAAFPYIEKGLARDGDPEAHAELHSCRASIRRTRGDMAGALEDYRTAHALATRAETRVAMLTRQALVLHRLGQGDEADLALDAAEEIADSIGLAGPVRAEIHEQRGNRAFVRGDHAACMAHHTAALAAAEIAGDPRGIARGHGGIGDAAYAAGRFTTAYGHFTKAIETAERAGLGLVREEYMFMRAFSLFFADPGPQAFLLADVAVDSAVQCGAARTELIAREIRAEMRTANGDLIGLEEDLVAISKLATARGETRFMKDVQTLYAYLHMRRGDLRTAREYIEPLLEDACSDAYIGGKILGLAALLAEDRDTRDDWIAKGRECLARGSLAHSVFWYHASVLERAVMDGDKALAREEIDAMFAFAAKEPIGIMSLYIRTAELLLWPSSDADRQTHADVVRAACLEDCAQILLRPERDYARP</sequence>
<reference evidence="3 5" key="2">
    <citation type="submission" date="2018-08" db="EMBL/GenBank/DDBJ databases">
        <title>Genetic Globetrotter - A new plasmid hitch-hiking vast phylogenetic and geographic distances.</title>
        <authorList>
            <person name="Vollmers J."/>
            <person name="Petersen J."/>
        </authorList>
    </citation>
    <scope>NUCLEOTIDE SEQUENCE [LARGE SCALE GENOMIC DNA]</scope>
    <source>
        <strain evidence="3 5">DSM 26383</strain>
    </source>
</reference>
<dbReference type="GO" id="GO:0006355">
    <property type="term" value="P:regulation of DNA-templated transcription"/>
    <property type="evidence" value="ECO:0007669"/>
    <property type="project" value="InterPro"/>
</dbReference>
<dbReference type="EMBL" id="LAXI01000003">
    <property type="protein sequence ID" value="KRS18618.1"/>
    <property type="molecule type" value="Genomic_DNA"/>
</dbReference>
<protein>
    <submittedName>
        <fullName evidence="3">Molybdopterin biosynthesis positive regulator</fullName>
    </submittedName>
</protein>
<dbReference type="SMART" id="SM00028">
    <property type="entry name" value="TPR"/>
    <property type="match status" value="4"/>
</dbReference>
<proteinExistence type="predicted"/>
<organism evidence="2 4">
    <name type="scientific">Roseovarius indicus</name>
    <dbReference type="NCBI Taxonomy" id="540747"/>
    <lineage>
        <taxon>Bacteria</taxon>
        <taxon>Pseudomonadati</taxon>
        <taxon>Pseudomonadota</taxon>
        <taxon>Alphaproteobacteria</taxon>
        <taxon>Rhodobacterales</taxon>
        <taxon>Roseobacteraceae</taxon>
        <taxon>Roseovarius</taxon>
    </lineage>
</organism>
<dbReference type="Proteomes" id="UP000325785">
    <property type="component" value="Chromosome"/>
</dbReference>
<dbReference type="SUPFAM" id="SSF48452">
    <property type="entry name" value="TPR-like"/>
    <property type="match status" value="2"/>
</dbReference>
<reference evidence="2 4" key="1">
    <citation type="submission" date="2015-04" db="EMBL/GenBank/DDBJ databases">
        <title>The draft genome sequence of Roseovarius indicus B108T.</title>
        <authorList>
            <person name="Li G."/>
            <person name="Lai Q."/>
            <person name="Shao Z."/>
            <person name="Yan P."/>
        </authorList>
    </citation>
    <scope>NUCLEOTIDE SEQUENCE [LARGE SCALE GENOMIC DNA]</scope>
    <source>
        <strain evidence="2 4">B108</strain>
    </source>
</reference>
<evidence type="ECO:0000259" key="1">
    <source>
        <dbReference type="SMART" id="SM01043"/>
    </source>
</evidence>
<dbReference type="InterPro" id="IPR019734">
    <property type="entry name" value="TPR_rpt"/>
</dbReference>
<evidence type="ECO:0000313" key="4">
    <source>
        <dbReference type="Proteomes" id="UP000051401"/>
    </source>
</evidence>
<dbReference type="EMBL" id="CP031598">
    <property type="protein sequence ID" value="QEW25646.1"/>
    <property type="molecule type" value="Genomic_DNA"/>
</dbReference>
<feature type="domain" description="Bacterial transcriptional activator" evidence="1">
    <location>
        <begin position="95"/>
        <end position="228"/>
    </location>
</feature>
<evidence type="ECO:0000313" key="2">
    <source>
        <dbReference type="EMBL" id="KRS18618.1"/>
    </source>
</evidence>
<dbReference type="PANTHER" id="PTHR35807">
    <property type="entry name" value="TRANSCRIPTIONAL REGULATOR REDD-RELATED"/>
    <property type="match status" value="1"/>
</dbReference>
<dbReference type="InterPro" id="IPR041664">
    <property type="entry name" value="AAA_16"/>
</dbReference>
<name>A0A0T5PC55_9RHOB</name>
<keyword evidence="4" id="KW-1185">Reference proteome</keyword>
<dbReference type="STRING" id="540747.SAMN04488031_104113"/>
<dbReference type="InterPro" id="IPR011990">
    <property type="entry name" value="TPR-like_helical_dom_sf"/>
</dbReference>
<dbReference type="AlphaFoldDB" id="A0A0T5PC55"/>
<accession>A0A0T5PC55</accession>
<dbReference type="InterPro" id="IPR005158">
    <property type="entry name" value="BTAD"/>
</dbReference>
<dbReference type="KEGG" id="rid:RIdsm_01433"/>